<reference evidence="2" key="1">
    <citation type="submission" date="2022-11" db="UniProtKB">
        <authorList>
            <consortium name="WormBaseParasite"/>
        </authorList>
    </citation>
    <scope>IDENTIFICATION</scope>
</reference>
<accession>A0AC35FWP8</accession>
<evidence type="ECO:0000313" key="1">
    <source>
        <dbReference type="Proteomes" id="UP000887580"/>
    </source>
</evidence>
<organism evidence="1 2">
    <name type="scientific">Panagrolaimus sp. PS1159</name>
    <dbReference type="NCBI Taxonomy" id="55785"/>
    <lineage>
        <taxon>Eukaryota</taxon>
        <taxon>Metazoa</taxon>
        <taxon>Ecdysozoa</taxon>
        <taxon>Nematoda</taxon>
        <taxon>Chromadorea</taxon>
        <taxon>Rhabditida</taxon>
        <taxon>Tylenchina</taxon>
        <taxon>Panagrolaimomorpha</taxon>
        <taxon>Panagrolaimoidea</taxon>
        <taxon>Panagrolaimidae</taxon>
        <taxon>Panagrolaimus</taxon>
    </lineage>
</organism>
<sequence length="250" mass="28982">MEKKIIIEQLMDKEDGLKYSNYNIIIFVKEFERTLQMITEAIFQLEEAVKKFKSLGNVEDEICVVKNLLENGNNLSKRKAEKIRRQIEHCQEIIDSFEIVCNNLTAHLSELAAISGDSVISQEADYLIELQDFKFNLQNIRQKFEKALIQPKNVEIKPKMKEVSTNTIPLNKISVSTFTELPKEIHIKEASEIPAIKKAQTFRSKQFLLGFLPVFVLGLLFLALFSEKKPPNNWRKMYGPQLDYDFLPPQ</sequence>
<proteinExistence type="predicted"/>
<dbReference type="Proteomes" id="UP000887580">
    <property type="component" value="Unplaced"/>
</dbReference>
<name>A0AC35FWP8_9BILA</name>
<evidence type="ECO:0000313" key="2">
    <source>
        <dbReference type="WBParaSite" id="PS1159_v2.g21054.t1"/>
    </source>
</evidence>
<protein>
    <submittedName>
        <fullName evidence="2">Uncharacterized protein</fullName>
    </submittedName>
</protein>
<dbReference type="WBParaSite" id="PS1159_v2.g21054.t1">
    <property type="protein sequence ID" value="PS1159_v2.g21054.t1"/>
    <property type="gene ID" value="PS1159_v2.g21054"/>
</dbReference>